<dbReference type="EMBL" id="FNCO01000003">
    <property type="protein sequence ID" value="SDG83354.1"/>
    <property type="molecule type" value="Genomic_DNA"/>
</dbReference>
<dbReference type="Proteomes" id="UP000182894">
    <property type="component" value="Unassembled WGS sequence"/>
</dbReference>
<sequence length="163" mass="18122">MALRRVLQGQAVPEDLGVLDAVNDTLQKLELLAKGKTFLSAVDMSVISVSDRNFDAEVLKSTLPVVVEFSKPGQNEFGEPDQSARTGAIINDLAGEFQGRLKFVRLALAQNPETAQRYPVKTVPSLGLFHHGALKDLQPDFHLKVWIRSKLNDWLDELSKQRT</sequence>
<evidence type="ECO:0000313" key="1">
    <source>
        <dbReference type="EMBL" id="SDG83354.1"/>
    </source>
</evidence>
<evidence type="ECO:0000313" key="2">
    <source>
        <dbReference type="Proteomes" id="UP000182894"/>
    </source>
</evidence>
<dbReference type="STRING" id="89065.SAMN05216605_103279"/>
<accession>A0A1G7XGV0</accession>
<keyword evidence="2" id="KW-1185">Reference proteome</keyword>
<organism evidence="1 2">
    <name type="scientific">Pseudomonas abietaniphila</name>
    <dbReference type="NCBI Taxonomy" id="89065"/>
    <lineage>
        <taxon>Bacteria</taxon>
        <taxon>Pseudomonadati</taxon>
        <taxon>Pseudomonadota</taxon>
        <taxon>Gammaproteobacteria</taxon>
        <taxon>Pseudomonadales</taxon>
        <taxon>Pseudomonadaceae</taxon>
        <taxon>Pseudomonas</taxon>
    </lineage>
</organism>
<dbReference type="Gene3D" id="3.40.30.10">
    <property type="entry name" value="Glutaredoxin"/>
    <property type="match status" value="1"/>
</dbReference>
<dbReference type="SUPFAM" id="SSF52833">
    <property type="entry name" value="Thioredoxin-like"/>
    <property type="match status" value="1"/>
</dbReference>
<name>A0A1G7XGV0_9PSED</name>
<dbReference type="InterPro" id="IPR036249">
    <property type="entry name" value="Thioredoxin-like_sf"/>
</dbReference>
<dbReference type="OrthoDB" id="583329at2"/>
<reference evidence="2" key="1">
    <citation type="submission" date="2016-10" db="EMBL/GenBank/DDBJ databases">
        <authorList>
            <person name="Varghese N."/>
            <person name="Submissions S."/>
        </authorList>
    </citation>
    <scope>NUCLEOTIDE SEQUENCE [LARGE SCALE GENOMIC DNA]</scope>
    <source>
        <strain evidence="2">ATCC 700689</strain>
    </source>
</reference>
<protein>
    <recommendedName>
        <fullName evidence="3">Thioredoxin</fullName>
    </recommendedName>
</protein>
<dbReference type="RefSeq" id="WP_083370634.1">
    <property type="nucleotide sequence ID" value="NZ_FNCO01000003.1"/>
</dbReference>
<dbReference type="AlphaFoldDB" id="A0A1G7XGV0"/>
<dbReference type="CDD" id="cd02947">
    <property type="entry name" value="TRX_family"/>
    <property type="match status" value="1"/>
</dbReference>
<evidence type="ECO:0008006" key="3">
    <source>
        <dbReference type="Google" id="ProtNLM"/>
    </source>
</evidence>
<proteinExistence type="predicted"/>
<gene>
    <name evidence="1" type="ORF">SAMN05216605_103279</name>
</gene>